<dbReference type="InterPro" id="IPR036890">
    <property type="entry name" value="HATPase_C_sf"/>
</dbReference>
<dbReference type="NCBIfam" id="NF047352">
    <property type="entry name" value="P_loop_sacsin"/>
    <property type="match status" value="1"/>
</dbReference>
<accession>A0AAC9LH37</accession>
<gene>
    <name evidence="2" type="ORF">UA74_28335</name>
</gene>
<dbReference type="RefSeq" id="WP_198042871.1">
    <property type="nucleotide sequence ID" value="NZ_CP016076.1"/>
</dbReference>
<evidence type="ECO:0000256" key="1">
    <source>
        <dbReference type="SAM" id="MobiDB-lite"/>
    </source>
</evidence>
<dbReference type="EMBL" id="CP016076">
    <property type="protein sequence ID" value="APU17668.1"/>
    <property type="molecule type" value="Genomic_DNA"/>
</dbReference>
<name>A0AAC9LH37_9PSEU</name>
<dbReference type="KEGG" id="acad:UA74_28335"/>
<dbReference type="AlphaFoldDB" id="A0AAC9LH37"/>
<dbReference type="SUPFAM" id="SSF55874">
    <property type="entry name" value="ATPase domain of HSP90 chaperone/DNA topoisomerase II/histidine kinase"/>
    <property type="match status" value="1"/>
</dbReference>
<keyword evidence="3" id="KW-1185">Reference proteome</keyword>
<evidence type="ECO:0000313" key="3">
    <source>
        <dbReference type="Proteomes" id="UP000185511"/>
    </source>
</evidence>
<proteinExistence type="predicted"/>
<sequence>MTEAAPAQEPVVDPFDTARLRESVLLAWRSSPTRFREDANSEDDLRFGGYRDRLLVELAQNAADAAVEAGIGGTLRLALISADGVTELRAANTGTPLTADGVAALSALRASAKRGETSVGRFGVGFAAVLAVSEEPAVISSTGSVVFSAARTGAIVAGEPALAAESAERDHTVPVLRLVWPVESAEPPPAGFETEVRLPLRAEVDGAAVLSACAEQAADLLLALPGLVRIEIEDRSWRREDHADGRVTVHGPAGPRHWLCRRSDGVLTEDELGESGAEARRRRRWSVCWALPVDADGTPEPQAADRLHAPTPTDDLLSLPARLLATVPLEADRRRVRPGTALDAVLDRAAQTYAELPAALAPDRRIAVVPAPGFPRSELDEVLRDRLLPALREAAWLPAATGAEVTARRAVVIEDGTPELIELLAEVIPGLLSAGLGEARHTAVLSALGVRRLGPAEVVAELSGLRREPRWWRRLYTALVPIAEGPATRRDELGALPVPLVDGRTVTGPRDVLLPDPELAALTETTVVDVTGLRIAHPDAVHPLLETLGAVRAGPVDLLDSDPVRQAVLIGLDEAEAGGEVTALVDLVLGLVARAGDGPRPWLASLPLPATTGELRAADELMLPDAPLASVLDEDAGLGVLAASVADRIPVDVLRRVGVISGFSVLTVESPDGPDHDLADEELWWADVDGDAEPPAELIAVRDLDLVAAHAWPAALRLLRAEPATWRAVRAPGYTAWWLARYASLAGRPPRQWRLPSAGELAGLYDPVPEAVLAETDEELLVAAGVRTELLITGNADAVELLARLADSELSVSAGTALRVHRALADAVAAGLIDAARIDPPDSLRTLTGAVAAAEDVVVLDEPWLLAVGDPASCVAVAEPDPFADDEGGPRQQGAGSQVAPGDLGSLRAGAEPGGAVELAELLDLPFASDEWAGRVAEPGRPIDWAAHDGIARVVDLMGVRVPDGVLWLHEKLPVRSRDVEHQVPWWVDEDGGVHAADTHEGLARALAWRLDRWSQRHLIAALLIESTAVGLLG</sequence>
<evidence type="ECO:0008006" key="4">
    <source>
        <dbReference type="Google" id="ProtNLM"/>
    </source>
</evidence>
<organism evidence="2 3">
    <name type="scientific">Actinoalloteichus fjordicus</name>
    <dbReference type="NCBI Taxonomy" id="1612552"/>
    <lineage>
        <taxon>Bacteria</taxon>
        <taxon>Bacillati</taxon>
        <taxon>Actinomycetota</taxon>
        <taxon>Actinomycetes</taxon>
        <taxon>Pseudonocardiales</taxon>
        <taxon>Pseudonocardiaceae</taxon>
        <taxon>Actinoalloteichus</taxon>
    </lineage>
</organism>
<evidence type="ECO:0000313" key="2">
    <source>
        <dbReference type="EMBL" id="APU17668.1"/>
    </source>
</evidence>
<protein>
    <recommendedName>
        <fullName evidence="4">Molecular chaperone Hsp90</fullName>
    </recommendedName>
</protein>
<dbReference type="Proteomes" id="UP000185511">
    <property type="component" value="Chromosome"/>
</dbReference>
<feature type="region of interest" description="Disordered" evidence="1">
    <location>
        <begin position="878"/>
        <end position="907"/>
    </location>
</feature>
<reference evidence="3" key="1">
    <citation type="submission" date="2016-06" db="EMBL/GenBank/DDBJ databases">
        <title>Complete genome sequence of Actinoalloteichus fjordicus DSM 46855 (=ADI127-17), type strain of the new species Actinoalloteichus fjordicus.</title>
        <authorList>
            <person name="Ruckert C."/>
            <person name="Nouioui I."/>
            <person name="Willmese J."/>
            <person name="van Wezel G."/>
            <person name="Klenk H.-P."/>
            <person name="Kalinowski J."/>
            <person name="Zotchev S.B."/>
        </authorList>
    </citation>
    <scope>NUCLEOTIDE SEQUENCE [LARGE SCALE GENOMIC DNA]</scope>
    <source>
        <strain evidence="3">ADI127-7</strain>
    </source>
</reference>